<accession>A0A8K1FQC3</accession>
<feature type="transmembrane region" description="Helical" evidence="1">
    <location>
        <begin position="351"/>
        <end position="371"/>
    </location>
</feature>
<organism evidence="2 3">
    <name type="scientific">Pythium oligandrum</name>
    <name type="common">Mycoparasitic fungus</name>
    <dbReference type="NCBI Taxonomy" id="41045"/>
    <lineage>
        <taxon>Eukaryota</taxon>
        <taxon>Sar</taxon>
        <taxon>Stramenopiles</taxon>
        <taxon>Oomycota</taxon>
        <taxon>Peronosporomycetes</taxon>
        <taxon>Pythiales</taxon>
        <taxon>Pythiaceae</taxon>
        <taxon>Pythium</taxon>
    </lineage>
</organism>
<feature type="transmembrane region" description="Helical" evidence="1">
    <location>
        <begin position="392"/>
        <end position="413"/>
    </location>
</feature>
<dbReference type="Proteomes" id="UP000794436">
    <property type="component" value="Unassembled WGS sequence"/>
</dbReference>
<sequence>MESEAKDASTKVLVKPLGPRSSLTTTSYSGAAKVGKCPTPWQLVHLIRRILGLAAAIFFVYSTIESGVYGLYTLYGATRCDDNYGGYQADFITQYLGTKSIRESPLFTQVLGDDSTLRQDTVYLQSPDRATFTECDGMSEMNKWLYGNEFLRSNWHDLVSQTSYNLTFLEESELIAPVVDCSFSAIAMGDITSTRVFYLMRKQANPANVFIIIASFSTQDYSVPDQFQVGASIYVSLEVLNDMRATSLQHALVLAMGYPFEGPYYSVYILQDFTDNGFIILENVPEDPTTNFKRRVHTSNRSGFYLKSEQSQSNIQNLRWTLYDDPVMALTTWRWSGCTVVLNAWGWVRCIHFVFAINTTFNLCVLMMVVYRNFQRRKIWIGDAFISISNSLQLRGASVLAVWAMENFWQLTVFTLHYGSTQGNISNFFTHPAIMHGDLMVLYVALAGFLGTILNERIDPTLTILLYELGFNGLETIGNWFPALRDLAIRFAIDDFMSGITNISFALNSFSPFGFWAIHRLVRNAPASLATVALIFMTFVFIVIYAVVRKAYRRVYPSRAIAYSSRITKGSSNLSEGKGMKSPFTLFELATGAELQNRVGLVSDYDNCVFIKGIRYASADGIYCNGFVIANGQWLIRTADLWSVVLIIMTGTRLRDVYVYEVKDHKVSQMAKLVYPNTLTFMDLTKLNTTVLA</sequence>
<keyword evidence="1" id="KW-0812">Transmembrane</keyword>
<comment type="caution">
    <text evidence="2">The sequence shown here is derived from an EMBL/GenBank/DDBJ whole genome shotgun (WGS) entry which is preliminary data.</text>
</comment>
<reference evidence="2" key="1">
    <citation type="submission" date="2019-03" db="EMBL/GenBank/DDBJ databases">
        <title>Long read genome sequence of the mycoparasitic Pythium oligandrum ATCC 38472 isolated from sugarbeet rhizosphere.</title>
        <authorList>
            <person name="Gaulin E."/>
        </authorList>
    </citation>
    <scope>NUCLEOTIDE SEQUENCE</scope>
    <source>
        <strain evidence="2">ATCC 38472_TT</strain>
    </source>
</reference>
<keyword evidence="1" id="KW-0472">Membrane</keyword>
<protein>
    <submittedName>
        <fullName evidence="2">Uncharacterized protein</fullName>
    </submittedName>
</protein>
<evidence type="ECO:0000313" key="2">
    <source>
        <dbReference type="EMBL" id="TMW66463.1"/>
    </source>
</evidence>
<evidence type="ECO:0000313" key="3">
    <source>
        <dbReference type="Proteomes" id="UP000794436"/>
    </source>
</evidence>
<dbReference type="AlphaFoldDB" id="A0A8K1FQC3"/>
<keyword evidence="3" id="KW-1185">Reference proteome</keyword>
<evidence type="ECO:0000256" key="1">
    <source>
        <dbReference type="SAM" id="Phobius"/>
    </source>
</evidence>
<dbReference type="OrthoDB" id="64243at2759"/>
<dbReference type="EMBL" id="SPLM01000036">
    <property type="protein sequence ID" value="TMW66463.1"/>
    <property type="molecule type" value="Genomic_DNA"/>
</dbReference>
<proteinExistence type="predicted"/>
<keyword evidence="1" id="KW-1133">Transmembrane helix</keyword>
<feature type="transmembrane region" description="Helical" evidence="1">
    <location>
        <begin position="433"/>
        <end position="454"/>
    </location>
</feature>
<feature type="transmembrane region" description="Helical" evidence="1">
    <location>
        <begin position="50"/>
        <end position="72"/>
    </location>
</feature>
<feature type="transmembrane region" description="Helical" evidence="1">
    <location>
        <begin position="499"/>
        <end position="519"/>
    </location>
</feature>
<name>A0A8K1FQC3_PYTOL</name>
<feature type="transmembrane region" description="Helical" evidence="1">
    <location>
        <begin position="525"/>
        <end position="548"/>
    </location>
</feature>
<gene>
    <name evidence="2" type="ORF">Poli38472_004228</name>
</gene>